<dbReference type="AlphaFoldDB" id="A0A8T0ELK9"/>
<proteinExistence type="predicted"/>
<evidence type="ECO:0000313" key="2">
    <source>
        <dbReference type="Proteomes" id="UP000807504"/>
    </source>
</evidence>
<organism evidence="1 2">
    <name type="scientific">Argiope bruennichi</name>
    <name type="common">Wasp spider</name>
    <name type="synonym">Aranea bruennichi</name>
    <dbReference type="NCBI Taxonomy" id="94029"/>
    <lineage>
        <taxon>Eukaryota</taxon>
        <taxon>Metazoa</taxon>
        <taxon>Ecdysozoa</taxon>
        <taxon>Arthropoda</taxon>
        <taxon>Chelicerata</taxon>
        <taxon>Arachnida</taxon>
        <taxon>Araneae</taxon>
        <taxon>Araneomorphae</taxon>
        <taxon>Entelegynae</taxon>
        <taxon>Araneoidea</taxon>
        <taxon>Araneidae</taxon>
        <taxon>Argiope</taxon>
    </lineage>
</organism>
<sequence>MPHMSGQSRRMILPLAMKGEIERANGGLRIQVPTPCSYRRICSDMEMMPMKIHGNVEGINRGGGRDELLSILIEIRSC</sequence>
<reference evidence="1" key="2">
    <citation type="submission" date="2020-06" db="EMBL/GenBank/DDBJ databases">
        <authorList>
            <person name="Sheffer M."/>
        </authorList>
    </citation>
    <scope>NUCLEOTIDE SEQUENCE</scope>
</reference>
<reference evidence="1" key="1">
    <citation type="journal article" date="2020" name="bioRxiv">
        <title>Chromosome-level reference genome of the European wasp spider Argiope bruennichi: a resource for studies on range expansion and evolutionary adaptation.</title>
        <authorList>
            <person name="Sheffer M.M."/>
            <person name="Hoppe A."/>
            <person name="Krehenwinkel H."/>
            <person name="Uhl G."/>
            <person name="Kuss A.W."/>
            <person name="Jensen L."/>
            <person name="Jensen C."/>
            <person name="Gillespie R.G."/>
            <person name="Hoff K.J."/>
            <person name="Prost S."/>
        </authorList>
    </citation>
    <scope>NUCLEOTIDE SEQUENCE</scope>
</reference>
<protein>
    <submittedName>
        <fullName evidence="1">Uncharacterized protein</fullName>
    </submittedName>
</protein>
<dbReference type="EMBL" id="JABXBU010002072">
    <property type="protein sequence ID" value="KAF8776793.1"/>
    <property type="molecule type" value="Genomic_DNA"/>
</dbReference>
<comment type="caution">
    <text evidence="1">The sequence shown here is derived from an EMBL/GenBank/DDBJ whole genome shotgun (WGS) entry which is preliminary data.</text>
</comment>
<keyword evidence="2" id="KW-1185">Reference proteome</keyword>
<name>A0A8T0ELK9_ARGBR</name>
<evidence type="ECO:0000313" key="1">
    <source>
        <dbReference type="EMBL" id="KAF8776793.1"/>
    </source>
</evidence>
<gene>
    <name evidence="1" type="ORF">HNY73_013739</name>
</gene>
<dbReference type="Proteomes" id="UP000807504">
    <property type="component" value="Unassembled WGS sequence"/>
</dbReference>
<accession>A0A8T0ELK9</accession>